<dbReference type="PROSITE" id="PS50195">
    <property type="entry name" value="PX"/>
    <property type="match status" value="1"/>
</dbReference>
<evidence type="ECO:0000256" key="10">
    <source>
        <dbReference type="ARBA" id="ARBA00023121"/>
    </source>
</evidence>
<comment type="similarity">
    <text evidence="4">Belongs to the sorting nexin family.</text>
</comment>
<comment type="subcellular location">
    <subcellularLocation>
        <location evidence="3">Cytoplasm</location>
    </subcellularLocation>
    <subcellularLocation>
        <location evidence="2">Golgi apparatus membrane</location>
        <topology evidence="2">Peripheral membrane protein</topology>
        <orientation evidence="2">Cytoplasmic side</orientation>
    </subcellularLocation>
    <subcellularLocation>
        <location evidence="1">Prevacuolar compartment membrane</location>
        <topology evidence="1">Peripheral membrane protein</topology>
        <orientation evidence="1">Cytoplasmic side</orientation>
    </subcellularLocation>
</comment>
<evidence type="ECO:0000256" key="1">
    <source>
        <dbReference type="ARBA" id="ARBA00004179"/>
    </source>
</evidence>
<evidence type="ECO:0000313" key="15">
    <source>
        <dbReference type="Proteomes" id="UP000196158"/>
    </source>
</evidence>
<keyword evidence="9" id="KW-0333">Golgi apparatus</keyword>
<dbReference type="GO" id="GO:0030904">
    <property type="term" value="C:retromer complex"/>
    <property type="evidence" value="ECO:0007669"/>
    <property type="project" value="TreeGrafter"/>
</dbReference>
<dbReference type="GO" id="GO:0000139">
    <property type="term" value="C:Golgi membrane"/>
    <property type="evidence" value="ECO:0007669"/>
    <property type="project" value="UniProtKB-SubCell"/>
</dbReference>
<dbReference type="InterPro" id="IPR051074">
    <property type="entry name" value="Sorting_Nexin"/>
</dbReference>
<dbReference type="PANTHER" id="PTHR45963">
    <property type="entry name" value="RE52028P"/>
    <property type="match status" value="1"/>
</dbReference>
<dbReference type="GO" id="GO:0031901">
    <property type="term" value="C:early endosome membrane"/>
    <property type="evidence" value="ECO:0007669"/>
    <property type="project" value="TreeGrafter"/>
</dbReference>
<keyword evidence="8" id="KW-0653">Protein transport</keyword>
<evidence type="ECO:0000256" key="2">
    <source>
        <dbReference type="ARBA" id="ARBA00004255"/>
    </source>
</evidence>
<evidence type="ECO:0000256" key="4">
    <source>
        <dbReference type="ARBA" id="ARBA00010883"/>
    </source>
</evidence>
<dbReference type="GO" id="GO:0034499">
    <property type="term" value="P:late endosome to Golgi transport"/>
    <property type="evidence" value="ECO:0007669"/>
    <property type="project" value="TreeGrafter"/>
</dbReference>
<dbReference type="GO" id="GO:0032266">
    <property type="term" value="F:phosphatidylinositol-3-phosphate binding"/>
    <property type="evidence" value="ECO:0007669"/>
    <property type="project" value="TreeGrafter"/>
</dbReference>
<dbReference type="GO" id="GO:0032456">
    <property type="term" value="P:endocytic recycling"/>
    <property type="evidence" value="ECO:0007669"/>
    <property type="project" value="TreeGrafter"/>
</dbReference>
<organism evidence="14 15">
    <name type="scientific">Maudiozyma saulgeensis</name>
    <dbReference type="NCBI Taxonomy" id="1789683"/>
    <lineage>
        <taxon>Eukaryota</taxon>
        <taxon>Fungi</taxon>
        <taxon>Dikarya</taxon>
        <taxon>Ascomycota</taxon>
        <taxon>Saccharomycotina</taxon>
        <taxon>Saccharomycetes</taxon>
        <taxon>Saccharomycetales</taxon>
        <taxon>Saccharomycetaceae</taxon>
        <taxon>Maudiozyma</taxon>
    </lineage>
</organism>
<dbReference type="SMART" id="SM00312">
    <property type="entry name" value="PX"/>
    <property type="match status" value="1"/>
</dbReference>
<dbReference type="InterPro" id="IPR001683">
    <property type="entry name" value="PX_dom"/>
</dbReference>
<dbReference type="Proteomes" id="UP000196158">
    <property type="component" value="Unassembled WGS sequence"/>
</dbReference>
<evidence type="ECO:0000256" key="5">
    <source>
        <dbReference type="ARBA" id="ARBA00020436"/>
    </source>
</evidence>
<dbReference type="Pfam" id="PF00787">
    <property type="entry name" value="PX"/>
    <property type="match status" value="1"/>
</dbReference>
<protein>
    <recommendedName>
        <fullName evidence="5">Sorting nexin-3</fullName>
    </recommendedName>
</protein>
<evidence type="ECO:0000256" key="7">
    <source>
        <dbReference type="ARBA" id="ARBA00022490"/>
    </source>
</evidence>
<keyword evidence="15" id="KW-1185">Reference proteome</keyword>
<evidence type="ECO:0000256" key="6">
    <source>
        <dbReference type="ARBA" id="ARBA00022448"/>
    </source>
</evidence>
<dbReference type="GO" id="GO:0015031">
    <property type="term" value="P:protein transport"/>
    <property type="evidence" value="ECO:0007669"/>
    <property type="project" value="UniProtKB-KW"/>
</dbReference>
<accession>A0A1X7R570</accession>
<evidence type="ECO:0000256" key="8">
    <source>
        <dbReference type="ARBA" id="ARBA00022927"/>
    </source>
</evidence>
<evidence type="ECO:0000313" key="14">
    <source>
        <dbReference type="EMBL" id="SMN20714.1"/>
    </source>
</evidence>
<keyword evidence="6" id="KW-0813">Transport</keyword>
<evidence type="ECO:0000256" key="9">
    <source>
        <dbReference type="ARBA" id="ARBA00023034"/>
    </source>
</evidence>
<keyword evidence="11" id="KW-0472">Membrane</keyword>
<dbReference type="PANTHER" id="PTHR45963:SF2">
    <property type="entry name" value="RE52028P"/>
    <property type="match status" value="1"/>
</dbReference>
<sequence length="162" mass="18477">MKQFQSFGSTENAMLPNKHRRQAATDMYAEPENFLEIEVINPKTHRLSTSGGSEMFTDYEIVCRTNLPSFGTTSVIRTRRRYSDFEFFKKCLVKEIALASHPPVTVPSLPGKIILSNRFSDEVIEERRKGLSKWLQSVAGHPLLQSGSHVLVRFIEEPKFMG</sequence>
<gene>
    <name evidence="14" type="ORF">KASA_0M01056G</name>
</gene>
<dbReference type="InterPro" id="IPR036871">
    <property type="entry name" value="PX_dom_sf"/>
</dbReference>
<evidence type="ECO:0000256" key="3">
    <source>
        <dbReference type="ARBA" id="ARBA00004496"/>
    </source>
</evidence>
<dbReference type="Gene3D" id="3.30.1520.10">
    <property type="entry name" value="Phox-like domain"/>
    <property type="match status" value="1"/>
</dbReference>
<dbReference type="STRING" id="1789683.A0A1X7R570"/>
<keyword evidence="10" id="KW-0446">Lipid-binding</keyword>
<reference evidence="14 15" key="1">
    <citation type="submission" date="2017-04" db="EMBL/GenBank/DDBJ databases">
        <authorList>
            <person name="Afonso C.L."/>
            <person name="Miller P.J."/>
            <person name="Scott M.A."/>
            <person name="Spackman E."/>
            <person name="Goraichik I."/>
            <person name="Dimitrov K.M."/>
            <person name="Suarez D.L."/>
            <person name="Swayne D.E."/>
        </authorList>
    </citation>
    <scope>NUCLEOTIDE SEQUENCE [LARGE SCALE GENOMIC DNA]</scope>
</reference>
<dbReference type="AlphaFoldDB" id="A0A1X7R570"/>
<name>A0A1X7R570_9SACH</name>
<dbReference type="OrthoDB" id="5227681at2759"/>
<evidence type="ECO:0000256" key="11">
    <source>
        <dbReference type="ARBA" id="ARBA00023136"/>
    </source>
</evidence>
<dbReference type="EMBL" id="FXLY01000006">
    <property type="protein sequence ID" value="SMN20714.1"/>
    <property type="molecule type" value="Genomic_DNA"/>
</dbReference>
<keyword evidence="7" id="KW-0963">Cytoplasm</keyword>
<comment type="function">
    <text evidence="12">Required for retention of late Golgi membrane proteins. Component of the retrieval machinery that functions by direct interaction with the cytosolic tails of certain TGN membrane proteins during the sorting/budding process at the prevacuolar compartment. Binds phosphatidylinositol 3-phosphate (PtdIns(P3)).</text>
</comment>
<evidence type="ECO:0000256" key="12">
    <source>
        <dbReference type="ARBA" id="ARBA00025533"/>
    </source>
</evidence>
<feature type="domain" description="PX" evidence="13">
    <location>
        <begin position="37"/>
        <end position="161"/>
    </location>
</feature>
<proteinExistence type="inferred from homology"/>
<evidence type="ECO:0000259" key="13">
    <source>
        <dbReference type="PROSITE" id="PS50195"/>
    </source>
</evidence>
<dbReference type="SUPFAM" id="SSF64268">
    <property type="entry name" value="PX domain"/>
    <property type="match status" value="1"/>
</dbReference>